<dbReference type="PANTHER" id="PTHR24198">
    <property type="entry name" value="ANKYRIN REPEAT AND PROTEIN KINASE DOMAIN-CONTAINING PROTEIN"/>
    <property type="match status" value="1"/>
</dbReference>
<dbReference type="PROSITE" id="PS50297">
    <property type="entry name" value="ANK_REP_REGION"/>
    <property type="match status" value="3"/>
</dbReference>
<dbReference type="PROSITE" id="PS50088">
    <property type="entry name" value="ANK_REPEAT"/>
    <property type="match status" value="4"/>
</dbReference>
<dbReference type="Pfam" id="PF12796">
    <property type="entry name" value="Ank_2"/>
    <property type="match status" value="2"/>
</dbReference>
<organism evidence="4 5">
    <name type="scientific">Tegillarca granosa</name>
    <name type="common">Malaysian cockle</name>
    <name type="synonym">Anadara granosa</name>
    <dbReference type="NCBI Taxonomy" id="220873"/>
    <lineage>
        <taxon>Eukaryota</taxon>
        <taxon>Metazoa</taxon>
        <taxon>Spiralia</taxon>
        <taxon>Lophotrochozoa</taxon>
        <taxon>Mollusca</taxon>
        <taxon>Bivalvia</taxon>
        <taxon>Autobranchia</taxon>
        <taxon>Pteriomorphia</taxon>
        <taxon>Arcoida</taxon>
        <taxon>Arcoidea</taxon>
        <taxon>Arcidae</taxon>
        <taxon>Tegillarca</taxon>
    </lineage>
</organism>
<evidence type="ECO:0000313" key="4">
    <source>
        <dbReference type="EMBL" id="KAJ8308222.1"/>
    </source>
</evidence>
<keyword evidence="1" id="KW-0677">Repeat</keyword>
<dbReference type="Proteomes" id="UP001217089">
    <property type="component" value="Unassembled WGS sequence"/>
</dbReference>
<keyword evidence="2 3" id="KW-0040">ANK repeat</keyword>
<dbReference type="SUPFAM" id="SSF48403">
    <property type="entry name" value="Ankyrin repeat"/>
    <property type="match status" value="2"/>
</dbReference>
<evidence type="ECO:0000256" key="3">
    <source>
        <dbReference type="PROSITE-ProRule" id="PRU00023"/>
    </source>
</evidence>
<feature type="repeat" description="ANK" evidence="3">
    <location>
        <begin position="127"/>
        <end position="159"/>
    </location>
</feature>
<feature type="repeat" description="ANK" evidence="3">
    <location>
        <begin position="196"/>
        <end position="223"/>
    </location>
</feature>
<accession>A0ABQ9EW67</accession>
<evidence type="ECO:0000256" key="1">
    <source>
        <dbReference type="ARBA" id="ARBA00022737"/>
    </source>
</evidence>
<comment type="caution">
    <text evidence="4">The sequence shown here is derived from an EMBL/GenBank/DDBJ whole genome shotgun (WGS) entry which is preliminary data.</text>
</comment>
<feature type="repeat" description="ANK" evidence="3">
    <location>
        <begin position="94"/>
        <end position="126"/>
    </location>
</feature>
<sequence length="636" mass="72589">MTSKTAVFSDNELQQHASSVQRYITEDNLPKLKETLERLRLDDRNKVIHYKIVDRAAIFVACELQKYDILKYILEECKVNVEQKGIIRGYRVELEVTPLWCVSQRNNLDIIKLLLEHGAKINQKSENGSTAVLVACEMGFGHIVHYLVNHGADINIADNTGVTCLRQSIEFPELCKYLITKGANVNASYEGQYPILHSAIKIGNLQTVKHLVEAGADTRVLDFDGNTPLLFAALCGQTAIVKYLIDKTDATTKQTVDAYDILGATAVFDGECKTGLHLWQAAILARVPKSGEPSDLGKRVIDDLMKDLEKIPCHPDAMQERAVTIMENILGPLHSETLQRLMLHAVTLMHSEEYTKSINMFMYGYHALVRKHRPLHLLQAYALTQMVQIIYNVWRKSVDDTDGKFAYNGEEEDMWEYNCIRVLKYLLTQIQEGTELRTTDPTYFRKNVTTFYNFLYIALFLIHMAYEINDMIEYFIDFQKEIRKLFQIDLKHCDRKTIFHFAVEPIDPNLYYGGNDYPGLPHPSPYVLKMLAQNGASINSKDIYGNTPLNSYLQLTPKEKQDKMIVDLMLELGAHADIVNEDGQSAITFLKESKISICEVMACSLKCISTHAILKHDIKYHGHIPNELAKFIEMHR</sequence>
<proteinExistence type="predicted"/>
<gene>
    <name evidence="4" type="ORF">KUTeg_013096</name>
</gene>
<keyword evidence="5" id="KW-1185">Reference proteome</keyword>
<dbReference type="InterPro" id="IPR036770">
    <property type="entry name" value="Ankyrin_rpt-contain_sf"/>
</dbReference>
<dbReference type="Gene3D" id="1.25.40.20">
    <property type="entry name" value="Ankyrin repeat-containing domain"/>
    <property type="match status" value="3"/>
</dbReference>
<dbReference type="EMBL" id="JARBDR010000657">
    <property type="protein sequence ID" value="KAJ8308222.1"/>
    <property type="molecule type" value="Genomic_DNA"/>
</dbReference>
<name>A0ABQ9EW67_TEGGR</name>
<dbReference type="InterPro" id="IPR002110">
    <property type="entry name" value="Ankyrin_rpt"/>
</dbReference>
<dbReference type="SMART" id="SM00248">
    <property type="entry name" value="ANK"/>
    <property type="match status" value="8"/>
</dbReference>
<evidence type="ECO:0000256" key="2">
    <source>
        <dbReference type="ARBA" id="ARBA00023043"/>
    </source>
</evidence>
<evidence type="ECO:0000313" key="5">
    <source>
        <dbReference type="Proteomes" id="UP001217089"/>
    </source>
</evidence>
<reference evidence="4 5" key="1">
    <citation type="submission" date="2022-12" db="EMBL/GenBank/DDBJ databases">
        <title>Chromosome-level genome of Tegillarca granosa.</title>
        <authorList>
            <person name="Kim J."/>
        </authorList>
    </citation>
    <scope>NUCLEOTIDE SEQUENCE [LARGE SCALE GENOMIC DNA]</scope>
    <source>
        <strain evidence="4">Teg-2019</strain>
        <tissue evidence="4">Adductor muscle</tissue>
    </source>
</reference>
<protein>
    <submittedName>
        <fullName evidence="4">Uncharacterized protein</fullName>
    </submittedName>
</protein>
<feature type="repeat" description="ANK" evidence="3">
    <location>
        <begin position="224"/>
        <end position="247"/>
    </location>
</feature>
<dbReference type="PANTHER" id="PTHR24198:SF165">
    <property type="entry name" value="ANKYRIN REPEAT-CONTAINING PROTEIN-RELATED"/>
    <property type="match status" value="1"/>
</dbReference>